<dbReference type="Pfam" id="PF07603">
    <property type="entry name" value="Lcl_C"/>
    <property type="match status" value="1"/>
</dbReference>
<dbReference type="PANTHER" id="PTHR35812:SF1">
    <property type="entry name" value="LIPOPROTEIN"/>
    <property type="match status" value="1"/>
</dbReference>
<reference evidence="2" key="1">
    <citation type="journal article" date="2014" name="Front. Microbiol.">
        <title>High frequency of phylogenetically diverse reductive dehalogenase-homologous genes in deep subseafloor sedimentary metagenomes.</title>
        <authorList>
            <person name="Kawai M."/>
            <person name="Futagami T."/>
            <person name="Toyoda A."/>
            <person name="Takaki Y."/>
            <person name="Nishi S."/>
            <person name="Hori S."/>
            <person name="Arai W."/>
            <person name="Tsubouchi T."/>
            <person name="Morono Y."/>
            <person name="Uchiyama I."/>
            <person name="Ito T."/>
            <person name="Fujiyama A."/>
            <person name="Inagaki F."/>
            <person name="Takami H."/>
        </authorList>
    </citation>
    <scope>NUCLEOTIDE SEQUENCE</scope>
    <source>
        <strain evidence="2">Expedition CK06-06</strain>
    </source>
</reference>
<accession>X1JAP5</accession>
<proteinExistence type="predicted"/>
<dbReference type="AlphaFoldDB" id="X1JAP5"/>
<dbReference type="PANTHER" id="PTHR35812">
    <property type="entry name" value="LIPOPROTEIN"/>
    <property type="match status" value="1"/>
</dbReference>
<evidence type="ECO:0000313" key="2">
    <source>
        <dbReference type="EMBL" id="GAH91786.1"/>
    </source>
</evidence>
<evidence type="ECO:0000259" key="1">
    <source>
        <dbReference type="Pfam" id="PF07603"/>
    </source>
</evidence>
<sequence length="176" mass="19549">MEFNKHIFSRGLPKTGQETEYVAGDDGTYQAGWWLRRTIANNRTRFIVKTIGGDVVVFDRATGLCWAGDGNEVGCNNGATITWPNALTYALALDFAGFKDWRVPNLIELLSICNYAVTSPAIKEPPFANTVEDFYFTSTTYIVATAKVWAISFDIGMTGQIAKSILRYLRCVRNGV</sequence>
<organism evidence="2">
    <name type="scientific">marine sediment metagenome</name>
    <dbReference type="NCBI Taxonomy" id="412755"/>
    <lineage>
        <taxon>unclassified sequences</taxon>
        <taxon>metagenomes</taxon>
        <taxon>ecological metagenomes</taxon>
    </lineage>
</organism>
<name>X1JAP5_9ZZZZ</name>
<dbReference type="InterPro" id="IPR011460">
    <property type="entry name" value="Lcl_C"/>
</dbReference>
<protein>
    <recommendedName>
        <fullName evidence="1">Lcl C-terminal domain-containing protein</fullName>
    </recommendedName>
</protein>
<comment type="caution">
    <text evidence="2">The sequence shown here is derived from an EMBL/GenBank/DDBJ whole genome shotgun (WGS) entry which is preliminary data.</text>
</comment>
<gene>
    <name evidence="2" type="ORF">S06H3_00152</name>
</gene>
<feature type="domain" description="Lcl C-terminal" evidence="1">
    <location>
        <begin position="56"/>
        <end position="173"/>
    </location>
</feature>
<dbReference type="EMBL" id="BARV01000023">
    <property type="protein sequence ID" value="GAH91786.1"/>
    <property type="molecule type" value="Genomic_DNA"/>
</dbReference>